<dbReference type="EMBL" id="JASAOG010000117">
    <property type="protein sequence ID" value="KAK0050173.1"/>
    <property type="molecule type" value="Genomic_DNA"/>
</dbReference>
<organism evidence="2 3">
    <name type="scientific">Biomphalaria pfeifferi</name>
    <name type="common">Bloodfluke planorb</name>
    <name type="synonym">Freshwater snail</name>
    <dbReference type="NCBI Taxonomy" id="112525"/>
    <lineage>
        <taxon>Eukaryota</taxon>
        <taxon>Metazoa</taxon>
        <taxon>Spiralia</taxon>
        <taxon>Lophotrochozoa</taxon>
        <taxon>Mollusca</taxon>
        <taxon>Gastropoda</taxon>
        <taxon>Heterobranchia</taxon>
        <taxon>Euthyneura</taxon>
        <taxon>Panpulmonata</taxon>
        <taxon>Hygrophila</taxon>
        <taxon>Lymnaeoidea</taxon>
        <taxon>Planorbidae</taxon>
        <taxon>Biomphalaria</taxon>
    </lineage>
</organism>
<evidence type="ECO:0000313" key="2">
    <source>
        <dbReference type="EMBL" id="KAK0050173.1"/>
    </source>
</evidence>
<accession>A0AAD8B8X6</accession>
<name>A0AAD8B8X6_BIOPF</name>
<evidence type="ECO:0000313" key="3">
    <source>
        <dbReference type="Proteomes" id="UP001233172"/>
    </source>
</evidence>
<protein>
    <submittedName>
        <fullName evidence="2">Uncharacterized protein</fullName>
    </submittedName>
</protein>
<reference evidence="2" key="2">
    <citation type="submission" date="2023-04" db="EMBL/GenBank/DDBJ databases">
        <authorList>
            <person name="Bu L."/>
            <person name="Lu L."/>
            <person name="Laidemitt M.R."/>
            <person name="Zhang S.M."/>
            <person name="Mutuku M."/>
            <person name="Mkoji G."/>
            <person name="Steinauer M."/>
            <person name="Loker E.S."/>
        </authorList>
    </citation>
    <scope>NUCLEOTIDE SEQUENCE</scope>
    <source>
        <strain evidence="2">KasaAsao</strain>
        <tissue evidence="2">Whole Snail</tissue>
    </source>
</reference>
<reference evidence="2" key="1">
    <citation type="journal article" date="2023" name="PLoS Negl. Trop. Dis.">
        <title>A genome sequence for Biomphalaria pfeifferi, the major vector snail for the human-infecting parasite Schistosoma mansoni.</title>
        <authorList>
            <person name="Bu L."/>
            <person name="Lu L."/>
            <person name="Laidemitt M.R."/>
            <person name="Zhang S.M."/>
            <person name="Mutuku M."/>
            <person name="Mkoji G."/>
            <person name="Steinauer M."/>
            <person name="Loker E.S."/>
        </authorList>
    </citation>
    <scope>NUCLEOTIDE SEQUENCE</scope>
    <source>
        <strain evidence="2">KasaAsao</strain>
    </source>
</reference>
<feature type="region of interest" description="Disordered" evidence="1">
    <location>
        <begin position="52"/>
        <end position="125"/>
    </location>
</feature>
<dbReference type="Proteomes" id="UP001233172">
    <property type="component" value="Unassembled WGS sequence"/>
</dbReference>
<comment type="caution">
    <text evidence="2">The sequence shown here is derived from an EMBL/GenBank/DDBJ whole genome shotgun (WGS) entry which is preliminary data.</text>
</comment>
<feature type="compositionally biased region" description="Polar residues" evidence="1">
    <location>
        <begin position="90"/>
        <end position="101"/>
    </location>
</feature>
<sequence>MKKADKDLQKAKLGWNGSLASDHVKQAEEKSKILHRRKMKYMIVKVKNDKLATRLRNSTKSNEPPEGDSICSHSENEIKSENTSREKVAGSNQPKSVQFSDSIEDMEVQKRASSEDILTFNRKNE</sequence>
<gene>
    <name evidence="2" type="ORF">Bpfe_020391</name>
</gene>
<evidence type="ECO:0000256" key="1">
    <source>
        <dbReference type="SAM" id="MobiDB-lite"/>
    </source>
</evidence>
<dbReference type="AlphaFoldDB" id="A0AAD8B8X6"/>
<proteinExistence type="predicted"/>
<keyword evidence="3" id="KW-1185">Reference proteome</keyword>
<feature type="compositionally biased region" description="Basic and acidic residues" evidence="1">
    <location>
        <begin position="74"/>
        <end position="88"/>
    </location>
</feature>